<dbReference type="Gene3D" id="2.60.120.380">
    <property type="match status" value="1"/>
</dbReference>
<dbReference type="Pfam" id="PF07589">
    <property type="entry name" value="PEP-CTERM"/>
    <property type="match status" value="1"/>
</dbReference>
<evidence type="ECO:0000313" key="4">
    <source>
        <dbReference type="Proteomes" id="UP001382935"/>
    </source>
</evidence>
<dbReference type="NCBIfam" id="NF035944">
    <property type="entry name" value="PEPxxWA-CTERM"/>
    <property type="match status" value="1"/>
</dbReference>
<sequence length="204" mass="20919">MKMGKVLAFGIAGALLTSGTAASAADFSYTGSLPNANAVQFFNFSVGTDSTVTLRSYSYAGGTNAAGQVIARGGFDPILALFDSSGALIGQNDDGGLNVPADINGNRYDVFLSRLLGPGNYTVSVAAFSNFALGPNLSNGFQGTGSFNGRTNAWAFDILNVNSAAQVGAVPEPGTWALMLIGFGAVGASLRRRRRVSAVPTFSN</sequence>
<evidence type="ECO:0000256" key="1">
    <source>
        <dbReference type="SAM" id="SignalP"/>
    </source>
</evidence>
<dbReference type="InterPro" id="IPR013424">
    <property type="entry name" value="Ice-binding_C"/>
</dbReference>
<dbReference type="RefSeq" id="WP_338502014.1">
    <property type="nucleotide sequence ID" value="NZ_CP145607.1"/>
</dbReference>
<name>A0ABZ2FZT7_9SPHN</name>
<keyword evidence="4" id="KW-1185">Reference proteome</keyword>
<evidence type="ECO:0000259" key="2">
    <source>
        <dbReference type="Pfam" id="PF07589"/>
    </source>
</evidence>
<feature type="domain" description="Ice-binding protein C-terminal" evidence="2">
    <location>
        <begin position="169"/>
        <end position="193"/>
    </location>
</feature>
<proteinExistence type="predicted"/>
<gene>
    <name evidence="3" type="ORF">V6R86_03090</name>
</gene>
<feature type="chain" id="PRO_5046331602" evidence="1">
    <location>
        <begin position="25"/>
        <end position="204"/>
    </location>
</feature>
<evidence type="ECO:0000313" key="3">
    <source>
        <dbReference type="EMBL" id="WWM69704.1"/>
    </source>
</evidence>
<reference evidence="3 4" key="1">
    <citation type="submission" date="2024-02" db="EMBL/GenBank/DDBJ databases">
        <title>Full genome sequence of Sphingomonas kaistensis.</title>
        <authorList>
            <person name="Poletto B.L."/>
            <person name="Silva G."/>
            <person name="Galante D."/>
            <person name="Campos K.R."/>
            <person name="Santos M.B.N."/>
            <person name="Sacchi C.T."/>
        </authorList>
    </citation>
    <scope>NUCLEOTIDE SEQUENCE [LARGE SCALE GENOMIC DNA]</scope>
    <source>
        <strain evidence="3 4">MA4R</strain>
    </source>
</reference>
<protein>
    <submittedName>
        <fullName evidence="3">DVUA0089 family protein</fullName>
    </submittedName>
</protein>
<feature type="signal peptide" evidence="1">
    <location>
        <begin position="1"/>
        <end position="24"/>
    </location>
</feature>
<dbReference type="NCBIfam" id="TIGR02595">
    <property type="entry name" value="PEP_CTERM"/>
    <property type="match status" value="1"/>
</dbReference>
<dbReference type="NCBIfam" id="NF038127">
    <property type="entry name" value="FDP_fam"/>
    <property type="match status" value="1"/>
</dbReference>
<accession>A0ABZ2FZT7</accession>
<keyword evidence="1" id="KW-0732">Signal</keyword>
<dbReference type="EMBL" id="CP145607">
    <property type="protein sequence ID" value="WWM69704.1"/>
    <property type="molecule type" value="Genomic_DNA"/>
</dbReference>
<dbReference type="Proteomes" id="UP001382935">
    <property type="component" value="Chromosome"/>
</dbReference>
<organism evidence="3 4">
    <name type="scientific">Sphingomonas kaistensis</name>
    <dbReference type="NCBI Taxonomy" id="298708"/>
    <lineage>
        <taxon>Bacteria</taxon>
        <taxon>Pseudomonadati</taxon>
        <taxon>Pseudomonadota</taxon>
        <taxon>Alphaproteobacteria</taxon>
        <taxon>Sphingomonadales</taxon>
        <taxon>Sphingomonadaceae</taxon>
        <taxon>Sphingomonas</taxon>
    </lineage>
</organism>